<keyword evidence="1" id="KW-0863">Zinc-finger</keyword>
<evidence type="ECO:0000256" key="1">
    <source>
        <dbReference type="PROSITE-ProRule" id="PRU00047"/>
    </source>
</evidence>
<sequence>MSSNEYFQCGRSDYEAQECPTGGGCGLGIRSHGRGGNLGRGFQFGSLSFPDTCYHCGESGYLADDCGLHEDAWL</sequence>
<dbReference type="InterPro" id="IPR001878">
    <property type="entry name" value="Znf_CCHC"/>
</dbReference>
<dbReference type="Proteomes" id="UP000694425">
    <property type="component" value="Unplaced"/>
</dbReference>
<evidence type="ECO:0000313" key="3">
    <source>
        <dbReference type="Ensembl" id="ENSNVIP00000026669.1"/>
    </source>
</evidence>
<evidence type="ECO:0000259" key="2">
    <source>
        <dbReference type="PROSITE" id="PS50158"/>
    </source>
</evidence>
<dbReference type="SUPFAM" id="SSF57756">
    <property type="entry name" value="Retrovirus zinc finger-like domains"/>
    <property type="match status" value="1"/>
</dbReference>
<proteinExistence type="predicted"/>
<reference evidence="3" key="1">
    <citation type="submission" date="2025-08" db="UniProtKB">
        <authorList>
            <consortium name="Ensembl"/>
        </authorList>
    </citation>
    <scope>IDENTIFICATION</scope>
</reference>
<dbReference type="AlphaFoldDB" id="A0A8C7BMU7"/>
<feature type="domain" description="CCHC-type" evidence="2">
    <location>
        <begin position="53"/>
        <end position="66"/>
    </location>
</feature>
<dbReference type="GO" id="GO:0008270">
    <property type="term" value="F:zinc ion binding"/>
    <property type="evidence" value="ECO:0007669"/>
    <property type="project" value="UniProtKB-KW"/>
</dbReference>
<organism evidence="3 4">
    <name type="scientific">Neovison vison</name>
    <name type="common">American mink</name>
    <name type="synonym">Mustela vison</name>
    <dbReference type="NCBI Taxonomy" id="452646"/>
    <lineage>
        <taxon>Eukaryota</taxon>
        <taxon>Metazoa</taxon>
        <taxon>Chordata</taxon>
        <taxon>Craniata</taxon>
        <taxon>Vertebrata</taxon>
        <taxon>Euteleostomi</taxon>
        <taxon>Mammalia</taxon>
        <taxon>Eutheria</taxon>
        <taxon>Laurasiatheria</taxon>
        <taxon>Carnivora</taxon>
        <taxon>Caniformia</taxon>
        <taxon>Musteloidea</taxon>
        <taxon>Mustelidae</taxon>
        <taxon>Mustelinae</taxon>
        <taxon>Neogale</taxon>
    </lineage>
</organism>
<keyword evidence="1" id="KW-0479">Metal-binding</keyword>
<keyword evidence="1" id="KW-0862">Zinc</keyword>
<keyword evidence="4" id="KW-1185">Reference proteome</keyword>
<reference evidence="3" key="2">
    <citation type="submission" date="2025-09" db="UniProtKB">
        <authorList>
            <consortium name="Ensembl"/>
        </authorList>
    </citation>
    <scope>IDENTIFICATION</scope>
</reference>
<accession>A0A8C7BMU7</accession>
<dbReference type="GO" id="GO:0003676">
    <property type="term" value="F:nucleic acid binding"/>
    <property type="evidence" value="ECO:0007669"/>
    <property type="project" value="InterPro"/>
</dbReference>
<name>A0A8C7BMU7_NEOVI</name>
<evidence type="ECO:0000313" key="4">
    <source>
        <dbReference type="Proteomes" id="UP000694425"/>
    </source>
</evidence>
<dbReference type="Gene3D" id="4.10.60.10">
    <property type="entry name" value="Zinc finger, CCHC-type"/>
    <property type="match status" value="1"/>
</dbReference>
<dbReference type="InterPro" id="IPR036875">
    <property type="entry name" value="Znf_CCHC_sf"/>
</dbReference>
<protein>
    <recommendedName>
        <fullName evidence="2">CCHC-type domain-containing protein</fullName>
    </recommendedName>
</protein>
<dbReference type="PROSITE" id="PS50158">
    <property type="entry name" value="ZF_CCHC"/>
    <property type="match status" value="1"/>
</dbReference>
<dbReference type="GeneTree" id="ENSGT00940000167251"/>
<dbReference type="Ensembl" id="ENSNVIT00000030942.1">
    <property type="protein sequence ID" value="ENSNVIP00000026669.1"/>
    <property type="gene ID" value="ENSNVIG00000020645.1"/>
</dbReference>